<dbReference type="PROSITE" id="PS52019">
    <property type="entry name" value="PKS_MFAS_DH"/>
    <property type="match status" value="1"/>
</dbReference>
<dbReference type="InterPro" id="IPR036291">
    <property type="entry name" value="NAD(P)-bd_dom_sf"/>
</dbReference>
<feature type="domain" description="Carrier" evidence="11">
    <location>
        <begin position="4107"/>
        <end position="4184"/>
    </location>
</feature>
<protein>
    <submittedName>
        <fullName evidence="14">SDR family NAD(P)-dependent oxidoreductase</fullName>
    </submittedName>
</protein>
<dbReference type="InterPro" id="IPR029063">
    <property type="entry name" value="SAM-dependent_MTases_sf"/>
</dbReference>
<dbReference type="Pfam" id="PF08242">
    <property type="entry name" value="Methyltransf_12"/>
    <property type="match status" value="1"/>
</dbReference>
<dbReference type="InterPro" id="IPR020807">
    <property type="entry name" value="PKS_DH"/>
</dbReference>
<dbReference type="Gene3D" id="1.10.1200.10">
    <property type="entry name" value="ACP-like"/>
    <property type="match status" value="3"/>
</dbReference>
<dbReference type="SUPFAM" id="SSF47336">
    <property type="entry name" value="ACP-like"/>
    <property type="match status" value="4"/>
</dbReference>
<dbReference type="SUPFAM" id="SSF51735">
    <property type="entry name" value="NAD(P)-binding Rossmann-fold domains"/>
    <property type="match status" value="6"/>
</dbReference>
<evidence type="ECO:0000259" key="11">
    <source>
        <dbReference type="PROSITE" id="PS50075"/>
    </source>
</evidence>
<feature type="domain" description="PKS/mFAS DH" evidence="13">
    <location>
        <begin position="1290"/>
        <end position="1575"/>
    </location>
</feature>
<proteinExistence type="predicted"/>
<feature type="region of interest" description="C-terminal hotdog fold" evidence="10">
    <location>
        <begin position="1427"/>
        <end position="1575"/>
    </location>
</feature>
<evidence type="ECO:0000313" key="14">
    <source>
        <dbReference type="EMBL" id="MFD2168918.1"/>
    </source>
</evidence>
<dbReference type="InterPro" id="IPR020841">
    <property type="entry name" value="PKS_Beta-ketoAc_synthase_dom"/>
</dbReference>
<dbReference type="InterPro" id="IPR013217">
    <property type="entry name" value="Methyltransf_12"/>
</dbReference>
<feature type="active site" description="Proton acceptor; for dehydratase activity" evidence="10">
    <location>
        <position position="1319"/>
    </location>
</feature>
<dbReference type="PANTHER" id="PTHR43775:SF37">
    <property type="entry name" value="SI:DKEY-61P9.11"/>
    <property type="match status" value="1"/>
</dbReference>
<evidence type="ECO:0000259" key="13">
    <source>
        <dbReference type="PROSITE" id="PS52019"/>
    </source>
</evidence>
<dbReference type="InterPro" id="IPR042104">
    <property type="entry name" value="PKS_dehydratase_sf"/>
</dbReference>
<reference evidence="15" key="1">
    <citation type="journal article" date="2019" name="Int. J. Syst. Evol. Microbiol.">
        <title>The Global Catalogue of Microorganisms (GCM) 10K type strain sequencing project: providing services to taxonomists for standard genome sequencing and annotation.</title>
        <authorList>
            <consortium name="The Broad Institute Genomics Platform"/>
            <consortium name="The Broad Institute Genome Sequencing Center for Infectious Disease"/>
            <person name="Wu L."/>
            <person name="Ma J."/>
        </authorList>
    </citation>
    <scope>NUCLEOTIDE SEQUENCE [LARGE SCALE GENOMIC DNA]</scope>
    <source>
        <strain evidence="15">CGMCC 1.13574</strain>
    </source>
</reference>
<dbReference type="PANTHER" id="PTHR43775">
    <property type="entry name" value="FATTY ACID SYNTHASE"/>
    <property type="match status" value="1"/>
</dbReference>
<dbReference type="CDD" id="cd08953">
    <property type="entry name" value="KR_2_SDR_x"/>
    <property type="match status" value="3"/>
</dbReference>
<dbReference type="SMART" id="SM00825">
    <property type="entry name" value="PKS_KS"/>
    <property type="match status" value="2"/>
</dbReference>
<accession>A0ABW4ZT67</accession>
<dbReference type="Pfam" id="PF22336">
    <property type="entry name" value="RhiE-like_linker"/>
    <property type="match status" value="2"/>
</dbReference>
<comment type="function">
    <text evidence="1">Involved in some intermediate steps for the synthesis of the antibiotic polyketide bacillaene which is involved in secondary metabolism.</text>
</comment>
<dbReference type="InterPro" id="IPR049490">
    <property type="entry name" value="C883_1060-like_KR_N"/>
</dbReference>
<feature type="domain" description="Ketosynthase family 3 (KS3)" evidence="12">
    <location>
        <begin position="2237"/>
        <end position="2669"/>
    </location>
</feature>
<dbReference type="RefSeq" id="WP_386043973.1">
    <property type="nucleotide sequence ID" value="NZ_JBHUIO010000002.1"/>
</dbReference>
<dbReference type="InterPro" id="IPR013968">
    <property type="entry name" value="PKS_KR"/>
</dbReference>
<dbReference type="Gene3D" id="3.10.129.110">
    <property type="entry name" value="Polyketide synthase dehydratase"/>
    <property type="match status" value="2"/>
</dbReference>
<dbReference type="InterPro" id="IPR054514">
    <property type="entry name" value="RhiE-like_linker"/>
</dbReference>
<dbReference type="PROSITE" id="PS52004">
    <property type="entry name" value="KS3_2"/>
    <property type="match status" value="2"/>
</dbReference>
<evidence type="ECO:0000256" key="10">
    <source>
        <dbReference type="PROSITE-ProRule" id="PRU01363"/>
    </source>
</evidence>
<dbReference type="Pfam" id="PF08659">
    <property type="entry name" value="KR"/>
    <property type="match status" value="3"/>
</dbReference>
<organism evidence="14 15">
    <name type="scientific">Tumebacillus lipolyticus</name>
    <dbReference type="NCBI Taxonomy" id="1280370"/>
    <lineage>
        <taxon>Bacteria</taxon>
        <taxon>Bacillati</taxon>
        <taxon>Bacillota</taxon>
        <taxon>Bacilli</taxon>
        <taxon>Bacillales</taxon>
        <taxon>Alicyclobacillaceae</taxon>
        <taxon>Tumebacillus</taxon>
    </lineage>
</organism>
<dbReference type="SMART" id="SM00823">
    <property type="entry name" value="PKS_PP"/>
    <property type="match status" value="4"/>
</dbReference>
<evidence type="ECO:0000256" key="2">
    <source>
        <dbReference type="ARBA" id="ARBA00004496"/>
    </source>
</evidence>
<name>A0ABW4ZT67_9BACL</name>
<dbReference type="InterPro" id="IPR049551">
    <property type="entry name" value="PKS_DH_C"/>
</dbReference>
<dbReference type="Gene3D" id="3.30.70.3290">
    <property type="match status" value="1"/>
</dbReference>
<dbReference type="SMART" id="SM01294">
    <property type="entry name" value="PKS_PP_betabranch"/>
    <property type="match status" value="1"/>
</dbReference>
<keyword evidence="8" id="KW-0677">Repeat</keyword>
<dbReference type="Gene3D" id="3.40.50.720">
    <property type="entry name" value="NAD(P)-binding Rossmann-like Domain"/>
    <property type="match status" value="3"/>
</dbReference>
<feature type="domain" description="Ketosynthase family 3 (KS3)" evidence="12">
    <location>
        <begin position="671"/>
        <end position="1100"/>
    </location>
</feature>
<evidence type="ECO:0000256" key="6">
    <source>
        <dbReference type="ARBA" id="ARBA00022553"/>
    </source>
</evidence>
<feature type="region of interest" description="N-terminal hotdog fold" evidence="10">
    <location>
        <begin position="1290"/>
        <end position="1407"/>
    </location>
</feature>
<dbReference type="InterPro" id="IPR014031">
    <property type="entry name" value="Ketoacyl_synth_C"/>
</dbReference>
<gene>
    <name evidence="14" type="ORF">ACFSOY_02650</name>
</gene>
<dbReference type="SMART" id="SM00822">
    <property type="entry name" value="PKS_KR"/>
    <property type="match status" value="3"/>
</dbReference>
<feature type="domain" description="Carrier" evidence="11">
    <location>
        <begin position="530"/>
        <end position="606"/>
    </location>
</feature>
<dbReference type="InterPro" id="IPR049552">
    <property type="entry name" value="PKS_DH_N"/>
</dbReference>
<evidence type="ECO:0000256" key="8">
    <source>
        <dbReference type="ARBA" id="ARBA00022737"/>
    </source>
</evidence>
<comment type="caution">
    <text evidence="14">The sequence shown here is derived from an EMBL/GenBank/DDBJ whole genome shotgun (WGS) entry which is preliminary data.</text>
</comment>
<dbReference type="SUPFAM" id="SSF53901">
    <property type="entry name" value="Thiolase-like"/>
    <property type="match status" value="2"/>
</dbReference>
<dbReference type="Pfam" id="PF00550">
    <property type="entry name" value="PP-binding"/>
    <property type="match status" value="3"/>
</dbReference>
<dbReference type="Pfam" id="PF02801">
    <property type="entry name" value="Ketoacyl-synt_C"/>
    <property type="match status" value="2"/>
</dbReference>
<dbReference type="PROSITE" id="PS00012">
    <property type="entry name" value="PHOSPHOPANTETHEINE"/>
    <property type="match status" value="2"/>
</dbReference>
<dbReference type="PROSITE" id="PS50075">
    <property type="entry name" value="CARRIER"/>
    <property type="match status" value="3"/>
</dbReference>
<dbReference type="Pfam" id="PF16197">
    <property type="entry name" value="KAsynt_C_assoc"/>
    <property type="match status" value="1"/>
</dbReference>
<keyword evidence="5" id="KW-0963">Cytoplasm</keyword>
<dbReference type="InterPro" id="IPR014030">
    <property type="entry name" value="Ketoacyl_synth_N"/>
</dbReference>
<dbReference type="Gene3D" id="1.10.1240.100">
    <property type="match status" value="2"/>
</dbReference>
<dbReference type="CDD" id="cd02440">
    <property type="entry name" value="AdoMet_MTases"/>
    <property type="match status" value="1"/>
</dbReference>
<keyword evidence="15" id="KW-1185">Reference proteome</keyword>
<dbReference type="Pfam" id="PF00109">
    <property type="entry name" value="ketoacyl-synt"/>
    <property type="match status" value="2"/>
</dbReference>
<dbReference type="Pfam" id="PF21394">
    <property type="entry name" value="Beta-ketacyl_N"/>
    <property type="match status" value="2"/>
</dbReference>
<evidence type="ECO:0000313" key="15">
    <source>
        <dbReference type="Proteomes" id="UP001597343"/>
    </source>
</evidence>
<comment type="subcellular location">
    <subcellularLocation>
        <location evidence="2">Cytoplasm</location>
    </subcellularLocation>
</comment>
<dbReference type="Proteomes" id="UP001597343">
    <property type="component" value="Unassembled WGS sequence"/>
</dbReference>
<dbReference type="InterPro" id="IPR050091">
    <property type="entry name" value="PKS_NRPS_Biosynth_Enz"/>
</dbReference>
<keyword evidence="9" id="KW-0511">Multifunctional enzyme</keyword>
<dbReference type="Pfam" id="PF21089">
    <property type="entry name" value="PKS_DH_N"/>
    <property type="match status" value="2"/>
</dbReference>
<evidence type="ECO:0000256" key="7">
    <source>
        <dbReference type="ARBA" id="ARBA00022679"/>
    </source>
</evidence>
<dbReference type="InterPro" id="IPR006162">
    <property type="entry name" value="Ppantetheine_attach_site"/>
</dbReference>
<evidence type="ECO:0000256" key="9">
    <source>
        <dbReference type="ARBA" id="ARBA00023268"/>
    </source>
</evidence>
<dbReference type="InterPro" id="IPR020806">
    <property type="entry name" value="PKS_PP-bd"/>
</dbReference>
<evidence type="ECO:0000256" key="1">
    <source>
        <dbReference type="ARBA" id="ARBA00003299"/>
    </source>
</evidence>
<dbReference type="InterPro" id="IPR009081">
    <property type="entry name" value="PP-bd_ACP"/>
</dbReference>
<evidence type="ECO:0000256" key="4">
    <source>
        <dbReference type="ARBA" id="ARBA00022450"/>
    </source>
</evidence>
<feature type="domain" description="Carrier" evidence="11">
    <location>
        <begin position="2099"/>
        <end position="2172"/>
    </location>
</feature>
<evidence type="ECO:0000256" key="3">
    <source>
        <dbReference type="ARBA" id="ARBA00004789"/>
    </source>
</evidence>
<sequence>MRGNLNVDQVLEMIERRQMTAEDGWCMIKEAQQSPPAEKVYIRPVWEAERLSPQGDDSEWSSSLLIFADSQETLQAWKKRLADRPHDAAFVTWGESFQSDSEGRHFELNPQSPADLQLLIDSLLQRGRLPQRILFHERSRQHGGIEEALHHGVLPLFHLCQALMQQKIEETVRLLYLYEPATDLLGCLRAAIGSFAKTIRLENPRLVVQTMQWQAECEQPALLQAVQDEWSAGGQHAAEIRYVDGIRQVKRLAEHPVGKQQTDRLPLRKHGVYLITGGAGGLGLLFAEYLAREWQARLVLTGRSELGAERAARLKALESFGAEVLYLEADVACQDAVIEVVKSAKQRFGALHGIVHSAGVTRDSFLLKKTEQEFQEVLAPKVCGALHLEAATADEPLDFFALFSSTAALTGNVGQADYAFANSFLDHFAELRAAHRSGRTISYNWPYWADGGMRAEAELLAELQRRLGIAPLSTQAGIEGFVDGLQAGVSQLAVLAGDAERIRRSLTGEDELAGGAATEAFEVDSGEQAELASRMEAYLKDLFAAETKVPAAKIRAEEPLEKYGIDSLVIMGLTRELEREFGDLSKTLFFEYQTIEELSAYFLKRHLGSVQAKFGLTVRSKAERATLPPVEQVEQVERVEQKGALRKRFLQPLDTNAHRGNDDQSAVALATDEIAIIGLSGRYPQARTLDQFWENLRSGRDCITEVPAERWDHRDYFDPDKGRKGKTYSKWGGFLDDVDKFDSLFFNISPREADVIDPQERLFLETVWHTFEDAGYTRSSLNERSVGVFVGVMWGQYQLHQTEVDGNLITPGSSYASIANRVSYTFNLHGPSLALDTMCSSSLTAIHLACDSLRKGESKLAVAGGVNLTIHPNKYLQLAQGKFASSDGRCRAFGDGGDGYVPGEGVGAVLLKPLAQAKADGDRIYAVIKATAVNHGGKTNGYTVPNPNAQGELIAEVLKRANLDPQTISYIEAHGTGTSLGDPIEITGLRKAFGEEQERQYCAIGSVKSNIGHLESAAGIAGLTKVLLQMKHGQLVPSLHAKPENPHIPFAETPFYVQRELSEWKRLKRAESGREVEVPRRAGISSFGAGGSNAHLIVEEYLQERQVDVEAERGPHLLVLSAKREEQLLESAERLREFLSSAERPAVRLSDVAYTLQVGREPMGVRLAIIAETVEDAVHKLTDLLARKAGGDGVHLGEVADQPIALGDDQEDRDYLEAMVRRGNLDKVASFWVKGMSIDWQLFDRGNDPTRISLPGYPFARERHWVQSSGTKPDLLRRASEHASGFGPLHPLVDRNESTLQEEVFRKTLRKEEFFLHDHVVAGKHVLPGVAYLEMARAAGELAGSGRVQELQEIVWASPVVLETEEQDVWIRLQPDREAVEFEVFSRANDKRALHAKGRLLMAEQASTAGRSHPAKFDLSAIKSRCSTRMSQQTVYGAFRTMGFEYGSSFCVTQEVHCGEREALGLLHLPSELREEASAYSLHPSLLDAAVRVAFGIGGDGYQDPVLRIPFALGKVEIFQPLPSSCYAYAFAAEDRLVKEDQVQTCNIAILNEQGEVLALLTDFSSHPVRERALGKTGGEQLYYYRPEWELSPLPNRPLHDGIERLEALVLFEQEEAFTQQMQVLLGTLSGRQKRIVRIRQGDRYQQLAPDLYTVRTAVADDYQQLIEALDEQGVRLSHIVHLWNGSNEGAASEAELTLQEQLDRGLYSVLRLFQTLTKRKRDEQTDCLFLFAGGPSAIAPHHEMLSGFAKSLTSVNHRFQLILLQMEAQASTLQQQVKSVVSELAFAEYRNGTEIRYVGEERQIRRLHQQPVTTQASADQHPLLKTKGVYLITGGLGGLGMIFADYLAKNYQARLVLTGRSALSAEKRLQVEALEGRGAEVLYCQADVSRAQEVQEMLSAARDRYGKIDGIFHSAGVGSDLPVLQADREAFAEVLSPKLEGTLHLDRATTEEQLDFFILFSSSSALIGDFGECSYATGNAFQDRFAAWREQQRLQGARTGRTISINWPLWKSGGLDLPEETDAFFSFSGMRPLETEMGLRAFEESLRMELPQVVVMSGEVEKINRVLRVEQQRVEKSDRPAEVIGVAASTTSTEGLFEATEAYLKEMLAKTIQFPAQRINTKIPLEEYGIDSVMIMEMNSLLEKDIADLPKTLLFEHRTLHQLSNYLVQHHEQAIRPVVGWVEPLASSAEAEAHHATAQVAVAEEILPARRFFETQAPTVSSAPSPTSTATQASGQEEIAIIGVSGRYPMAQDLEQFWENLKQGLDCITEIPQDRWDHRRYFDPQKGKKGKIYSKWGGFLEGFDSFDPLFFNMSPREAESIDPQERQFLEVVWETIEDAGYTRTSLQPHRVGVFVGAMYGQYELFGIEESMRGNVLALSSFFSSIANRVSYLMNFNGPSLAVDTLCSSSLESIRLACQNIWSGACDMAVAGGVNLSLHPNKYIFLCQSNFLSSDGRCRSFGAGGDGYVPGEGVGAVLLKRLSQAVADGDQIYAVIKGTAVNHGGKTNGYTVPNPTAQAELIAEAFRAADVDARTISYIEAHGTGTPLGDPIEITGLQKAFAETTQDKQFCAIGSAKSNIGHLESAAGIAGVTKVLLQMKHKQLVPSLHSDVLNPNLNISATPFYLQHQLSEWKRPVIERGGREQIVPRRAGVSAFGAGGTNVHLVLEEYEAPQSGSESTDSPQLIVLSARTEERLKAYAQKLLNTLQKRTAVSKTIYRQVEASLEKRVQADLIRLAAEVLEVGESNLDLAAAQEEYGFDRLAWHQLLQRVNEAYGLDLSSADVPQSTSLLSFAHFLLQSYREALLSVYPAAVEERVVEQKSQIRLLDVAYTLQVGREAMKERVAVVASSVAELIEKLQAYCQEQQHVGEVYRGTVRSGREDVELLVDGAEGELFLNSLIQNRKFQKLASLWVSGVEIDWSLLYTKSAQVPRRITLATYPFAKQRYWIPDVDKRDQKRSAESVRPLLDGVDLQRSLRQGLVFRKALHRAHPLWRLDAPTGQLRLSFTAWLEMAAEAGLELAENSAFSIHQLTGQDALELTGGQAELSLSLQEQQGRYRLEIESGQPQRTRHAQGDLIVRAAGEAPHFAVQDCIARSHQESVRAGLLHQVWQTQEEILAAYSLSPAQGQEGYALPPDLLDAVWELAGEMGICGEPDGVQQLDWHIPVPETGYVYLKRAGQHQFHVALIDEQGQVSAKLQAVSVPAVQLEDRLDPFFCLPTWVKSPLAALPTAPAKRRAVLIVAPPESLGLDSALTEAHRRAGDQVRTILLGQQTVSRSETVFEIDVEAETALAACFEQIDSLDLIYFLGGLQAQKYQIDDRKELERSQLYGSRTLFRLMKALVDGRYAERGVELKVITNDVHQVLSDEQSLPFAAGLNGFIRTMPKEYPQLKVACVDISLTGQESLQDVTGHLLSEPAQTHAEELAWRHGERYRLQLVPTSLPPLAKEHRLFRKQGVYLILGGLGSVGLDLAAHLAETEQARLVLVGRSELTRTKREQIAQIESRGAQVLYVRADLADLQDMRAVIAKAKQRFGALHGVFHSAMAFTPTLFEDLDEAQFERSLAPKVQGSLFLYEVLKDERLDFLVFFSSGQSFTGNAERSHYAASCNFEDAYVLRLQQELSYPVRLINWGFWGTIGGKPFAPEELQYLEAQGIIPIPPTDGMEAVRRVLSHRVSQVLGIKVKEFVLNLMGVDRDYRIELYPENGSSVFHSLGGELNPQPVLAGRAEATNYCRQLLLDTFQRMGVFKRAGEAYERAALRDQLGVVPKYFRLYEELLDMLAEQGWLTALDSRVQAADSVEQEGTNLQLRGEELMRRYPEMGAYLRLVIACIADFPEILRGELAATDVIFPNSSMELVEGIYKGNESADYYNQLVVDRVRTYLESRLPQLEPGEKIRLLEIGAGTGGTSARVLQALKRYADRVEYVYTDVSKAFTMFGREQYGAEFPFVRFQVLDIERDVRGQGVDIGTFDLVIAANVLHATKRLQETVRHAKALLRTNGWLVLNEGTEVLDVLTLTFGLLDGWWLFEDEEIRLKGSPLLSADMWKRLLQVEGYDRVQAVGNVIIGESNGRVKVKKDAPAPQLKDAPAALIEQRIEPTPPPVAKHQPTLDQGEQMQEQIADSVSSVLKIDRQELDIDTPLMDMGVDSILAIKIVDEIKGRLGTEISANDLFDHSTIRELSAYLAGKAPLAPERTVEPIADSSAAKRADRELFIDTPAQAFPQDRAAAVTEVDEVEEVLRRLEQGEIDVEEVDRLLEELL</sequence>
<evidence type="ECO:0000259" key="12">
    <source>
        <dbReference type="PROSITE" id="PS52004"/>
    </source>
</evidence>
<dbReference type="EMBL" id="JBHUIO010000002">
    <property type="protein sequence ID" value="MFD2168918.1"/>
    <property type="molecule type" value="Genomic_DNA"/>
</dbReference>
<evidence type="ECO:0000256" key="5">
    <source>
        <dbReference type="ARBA" id="ARBA00022490"/>
    </source>
</evidence>
<dbReference type="InterPro" id="IPR032821">
    <property type="entry name" value="PKS_assoc"/>
</dbReference>
<dbReference type="CDD" id="cd00833">
    <property type="entry name" value="PKS"/>
    <property type="match status" value="2"/>
</dbReference>
<dbReference type="InterPro" id="IPR057326">
    <property type="entry name" value="KR_dom"/>
</dbReference>
<keyword evidence="6" id="KW-0597">Phosphoprotein</keyword>
<dbReference type="SUPFAM" id="SSF53335">
    <property type="entry name" value="S-adenosyl-L-methionine-dependent methyltransferases"/>
    <property type="match status" value="1"/>
</dbReference>
<comment type="pathway">
    <text evidence="3">Antibiotic biosynthesis; bacillaene biosynthesis.</text>
</comment>
<dbReference type="Gene3D" id="3.40.50.150">
    <property type="entry name" value="Vaccinia Virus protein VP39"/>
    <property type="match status" value="1"/>
</dbReference>
<keyword evidence="4" id="KW-0596">Phosphopantetheine</keyword>
<dbReference type="SMART" id="SM00826">
    <property type="entry name" value="PKS_DH"/>
    <property type="match status" value="1"/>
</dbReference>
<dbReference type="InterPro" id="IPR016039">
    <property type="entry name" value="Thiolase-like"/>
</dbReference>
<dbReference type="InterPro" id="IPR049900">
    <property type="entry name" value="PKS_mFAS_DH"/>
</dbReference>
<dbReference type="Pfam" id="PF14765">
    <property type="entry name" value="PS-DH"/>
    <property type="match status" value="1"/>
</dbReference>
<keyword evidence="7" id="KW-0808">Transferase</keyword>
<dbReference type="Gene3D" id="3.40.47.10">
    <property type="match status" value="2"/>
</dbReference>
<dbReference type="InterPro" id="IPR036736">
    <property type="entry name" value="ACP-like_sf"/>
</dbReference>
<feature type="active site" description="Proton donor; for dehydratase activity" evidence="10">
    <location>
        <position position="1488"/>
    </location>
</feature>